<dbReference type="CDD" id="cd07186">
    <property type="entry name" value="CofD_like"/>
    <property type="match status" value="1"/>
</dbReference>
<reference evidence="4" key="1">
    <citation type="submission" date="2017-08" db="EMBL/GenBank/DDBJ databases">
        <authorList>
            <person name="Grouzdev D.S."/>
            <person name="Gaisin V.A."/>
            <person name="Rysina M.S."/>
            <person name="Gorlenko V.M."/>
        </authorList>
    </citation>
    <scope>NUCLEOTIDE SEQUENCE [LARGE SCALE GENOMIC DNA]</scope>
    <source>
        <strain evidence="4">Kir15-3F</strain>
    </source>
</reference>
<evidence type="ECO:0000313" key="4">
    <source>
        <dbReference type="Proteomes" id="UP000220527"/>
    </source>
</evidence>
<dbReference type="PANTHER" id="PTHR43007">
    <property type="entry name" value="2-PHOSPHO-L-LACTATE TRANSFERASE"/>
    <property type="match status" value="1"/>
</dbReference>
<evidence type="ECO:0000256" key="1">
    <source>
        <dbReference type="ARBA" id="ARBA00022679"/>
    </source>
</evidence>
<dbReference type="Pfam" id="PF01933">
    <property type="entry name" value="CofD"/>
    <property type="match status" value="1"/>
</dbReference>
<dbReference type="AlphaFoldDB" id="A0A2A6RI07"/>
<comment type="caution">
    <text evidence="3">The sequence shown here is derived from an EMBL/GenBank/DDBJ whole genome shotgun (WGS) entry which is preliminary data.</text>
</comment>
<proteinExistence type="inferred from homology"/>
<dbReference type="OrthoDB" id="7466225at2"/>
<dbReference type="InterPro" id="IPR010115">
    <property type="entry name" value="FbiA/CofD"/>
</dbReference>
<dbReference type="SUPFAM" id="SSF142338">
    <property type="entry name" value="CofD-like"/>
    <property type="match status" value="1"/>
</dbReference>
<sequence>MILVLAGGVGAAKFLEGLVQVVPPDQIVAVVNTGDDFVLHGLMITPDLDIVTCTLADLIDREQGWGLAGDTTACLEWLGKLGGPTWFTLGDRDLALHIRRSALLREGWTLSQVADSFRQALGVAVRIVPMSDDPAPTHIVTDAGEIHFEHYFVQRRAQDRVHGVRLHAAGPAQPAPGLLDLIAQAERILIAPSNPVVSIGPILALPGVEAALHASAAPIVAVSPIVGGAAIKGPAAPLMRAMGYEVSALGIATIYAELADTLVIDQQDHDLAAPIRALGLQVVVTDTIMRGPVEKARLAACTLKDTGNRN</sequence>
<dbReference type="Gene3D" id="1.10.8.240">
    <property type="entry name" value="CofD-like domain"/>
    <property type="match status" value="1"/>
</dbReference>
<name>A0A2A6RI07_9CHLR</name>
<evidence type="ECO:0000313" key="3">
    <source>
        <dbReference type="EMBL" id="PDW02581.1"/>
    </source>
</evidence>
<dbReference type="PANTHER" id="PTHR43007:SF1">
    <property type="entry name" value="2-PHOSPHO-L-LACTATE TRANSFERASE"/>
    <property type="match status" value="1"/>
</dbReference>
<dbReference type="GO" id="GO:0000287">
    <property type="term" value="F:magnesium ion binding"/>
    <property type="evidence" value="ECO:0007669"/>
    <property type="project" value="InterPro"/>
</dbReference>
<dbReference type="GO" id="GO:0043743">
    <property type="term" value="F:LPPG:FO 2-phospho-L-lactate transferase activity"/>
    <property type="evidence" value="ECO:0007669"/>
    <property type="project" value="InterPro"/>
</dbReference>
<organism evidence="3 4">
    <name type="scientific">Candidatus Viridilinea mediisalina</name>
    <dbReference type="NCBI Taxonomy" id="2024553"/>
    <lineage>
        <taxon>Bacteria</taxon>
        <taxon>Bacillati</taxon>
        <taxon>Chloroflexota</taxon>
        <taxon>Chloroflexia</taxon>
        <taxon>Chloroflexales</taxon>
        <taxon>Chloroflexineae</taxon>
        <taxon>Oscillochloridaceae</taxon>
        <taxon>Candidatus Viridilinea</taxon>
    </lineage>
</organism>
<protein>
    <submittedName>
        <fullName evidence="3">2-phospho-L-lactate transferase</fullName>
    </submittedName>
</protein>
<dbReference type="Gene3D" id="3.40.50.10680">
    <property type="entry name" value="CofD-like domains"/>
    <property type="match status" value="1"/>
</dbReference>
<gene>
    <name evidence="3" type="ORF">CJ255_13335</name>
</gene>
<dbReference type="EMBL" id="NQWI01000061">
    <property type="protein sequence ID" value="PDW02581.1"/>
    <property type="molecule type" value="Genomic_DNA"/>
</dbReference>
<dbReference type="HAMAP" id="MF_01257">
    <property type="entry name" value="CofD"/>
    <property type="match status" value="1"/>
</dbReference>
<dbReference type="InterPro" id="IPR002882">
    <property type="entry name" value="CofD"/>
</dbReference>
<keyword evidence="1 3" id="KW-0808">Transferase</keyword>
<accession>A0A2A6RI07</accession>
<evidence type="ECO:0000256" key="2">
    <source>
        <dbReference type="ARBA" id="ARBA00022842"/>
    </source>
</evidence>
<dbReference type="InterPro" id="IPR038136">
    <property type="entry name" value="CofD-like_dom_sf"/>
</dbReference>
<dbReference type="RefSeq" id="WP_097644597.1">
    <property type="nucleotide sequence ID" value="NZ_NQWI01000061.1"/>
</dbReference>
<dbReference type="Proteomes" id="UP000220527">
    <property type="component" value="Unassembled WGS sequence"/>
</dbReference>
<keyword evidence="2" id="KW-0460">Magnesium</keyword>
<keyword evidence="4" id="KW-1185">Reference proteome</keyword>
<dbReference type="NCBIfam" id="TIGR01819">
    <property type="entry name" value="F420_cofD"/>
    <property type="match status" value="1"/>
</dbReference>